<dbReference type="Gene3D" id="3.30.300.30">
    <property type="match status" value="1"/>
</dbReference>
<organism evidence="5 6">
    <name type="scientific">Streptomyces venezuelae</name>
    <dbReference type="NCBI Taxonomy" id="54571"/>
    <lineage>
        <taxon>Bacteria</taxon>
        <taxon>Bacillati</taxon>
        <taxon>Actinomycetota</taxon>
        <taxon>Actinomycetes</taxon>
        <taxon>Kitasatosporales</taxon>
        <taxon>Streptomycetaceae</taxon>
        <taxon>Streptomyces</taxon>
    </lineage>
</organism>
<dbReference type="Pfam" id="PF13193">
    <property type="entry name" value="AMP-binding_C"/>
    <property type="match status" value="1"/>
</dbReference>
<evidence type="ECO:0000313" key="5">
    <source>
        <dbReference type="EMBL" id="QES58366.1"/>
    </source>
</evidence>
<keyword evidence="2" id="KW-0472">Membrane</keyword>
<dbReference type="InterPro" id="IPR050237">
    <property type="entry name" value="ATP-dep_AMP-bd_enzyme"/>
</dbReference>
<dbReference type="GO" id="GO:0016877">
    <property type="term" value="F:ligase activity, forming carbon-sulfur bonds"/>
    <property type="evidence" value="ECO:0007669"/>
    <property type="project" value="UniProtKB-ARBA"/>
</dbReference>
<feature type="transmembrane region" description="Helical" evidence="2">
    <location>
        <begin position="592"/>
        <end position="616"/>
    </location>
</feature>
<feature type="compositionally biased region" description="Pro residues" evidence="1">
    <location>
        <begin position="157"/>
        <end position="170"/>
    </location>
</feature>
<proteinExistence type="predicted"/>
<evidence type="ECO:0000256" key="1">
    <source>
        <dbReference type="SAM" id="MobiDB-lite"/>
    </source>
</evidence>
<feature type="domain" description="AMP-binding enzyme C-terminal" evidence="4">
    <location>
        <begin position="442"/>
        <end position="520"/>
    </location>
</feature>
<reference evidence="5 6" key="1">
    <citation type="submission" date="2018-05" db="EMBL/GenBank/DDBJ databases">
        <title>Streptomyces venezuelae.</title>
        <authorList>
            <person name="Kim W."/>
            <person name="Lee N."/>
            <person name="Cho B.-K."/>
        </authorList>
    </citation>
    <scope>NUCLEOTIDE SEQUENCE [LARGE SCALE GENOMIC DNA]</scope>
    <source>
        <strain evidence="5 6">ATCC 21018</strain>
    </source>
</reference>
<protein>
    <recommendedName>
        <fullName evidence="7">AMP-dependent synthetase/ligase domain-containing protein</fullName>
    </recommendedName>
</protein>
<dbReference type="RefSeq" id="WP_150261285.1">
    <property type="nucleotide sequence ID" value="NZ_CP029189.1"/>
</dbReference>
<accession>A0A5P2DTF2</accession>
<feature type="transmembrane region" description="Helical" evidence="2">
    <location>
        <begin position="667"/>
        <end position="687"/>
    </location>
</feature>
<dbReference type="PANTHER" id="PTHR43767">
    <property type="entry name" value="LONG-CHAIN-FATTY-ACID--COA LIGASE"/>
    <property type="match status" value="1"/>
</dbReference>
<keyword evidence="2" id="KW-0812">Transmembrane</keyword>
<dbReference type="SUPFAM" id="SSF56801">
    <property type="entry name" value="Acetyl-CoA synthetase-like"/>
    <property type="match status" value="1"/>
</dbReference>
<evidence type="ECO:0000256" key="2">
    <source>
        <dbReference type="SAM" id="Phobius"/>
    </source>
</evidence>
<gene>
    <name evidence="5" type="ORF">DEJ51_33030</name>
</gene>
<dbReference type="Gene3D" id="3.40.50.12780">
    <property type="entry name" value="N-terminal domain of ligase-like"/>
    <property type="match status" value="1"/>
</dbReference>
<evidence type="ECO:0000259" key="3">
    <source>
        <dbReference type="Pfam" id="PF00501"/>
    </source>
</evidence>
<dbReference type="Pfam" id="PF00501">
    <property type="entry name" value="AMP-binding"/>
    <property type="match status" value="1"/>
</dbReference>
<feature type="region of interest" description="Disordered" evidence="1">
    <location>
        <begin position="145"/>
        <end position="189"/>
    </location>
</feature>
<feature type="domain" description="AMP-dependent synthetase/ligase" evidence="3">
    <location>
        <begin position="22"/>
        <end position="388"/>
    </location>
</feature>
<sequence>MTQGSESVRFGKRTTDTVLHRFEQWARDTPGARALIAGPDGLTYGELDARADRLAHRLLASGLPAGALVAVGTARQSELVVAVLAVLKAGGSYAVIDVDSPRSGRRQLAAAEPLVLLTDAAQHAALDNGDGPRVILLDARPPVIGGPRTGRTAAGPAYPPGGAPADPPGGAPADAPADRLPGAAAPPPGRTAAVLFTGAAEPRAVPVSHGLLLAAHEGWAEVARPTPQDRHLFTTGPDVTAFAAGWTRALCTGGALVLSPRAAWKPEDIRTAVETDRVTVLNTDPAGATRLLIEDARQATPAPAAHRGADPACRSLRLVAVSGDRLYLDEQATLQMRLRPGARVLNVYGCAECAGIGTWFELPQLPAPLDDPERISLLGTAFPGFRAEAHGGEIRLVPPDGADAIPTGDLGLLREDGLLEYGGRLRDRITLPGGRLLDPYPVESVIRSHEGIGAVVLKGVDGPRGPRRLVAYVAPPPGGPAGTLLPDVEELRDHLAGKVLREDVPRTVIRLRTLPRTAGGREDRDALPLPVLPAAARTTGSKSGTYAAAAGSSELPAGCAAGCGGVGLGLVAVILTNLLWPGSTDLTGVPQPWAFLFSLLYLFECAAFGVGVVFLFGGRARMLRQRRGPSLTAAAHLAVSYLLLSWWPQDNLYRLAAKQDWPRQAALVYAFNVPLMIAGVVVAAYVVSKPADPFDFHDPVDDRPGR</sequence>
<dbReference type="PANTHER" id="PTHR43767:SF10">
    <property type="entry name" value="SURFACTIN SYNTHASE SUBUNIT 1"/>
    <property type="match status" value="1"/>
</dbReference>
<dbReference type="OrthoDB" id="4320398at2"/>
<dbReference type="InterPro" id="IPR025110">
    <property type="entry name" value="AMP-bd_C"/>
</dbReference>
<keyword evidence="2" id="KW-1133">Transmembrane helix</keyword>
<evidence type="ECO:0008006" key="7">
    <source>
        <dbReference type="Google" id="ProtNLM"/>
    </source>
</evidence>
<feature type="transmembrane region" description="Helical" evidence="2">
    <location>
        <begin position="559"/>
        <end position="580"/>
    </location>
</feature>
<dbReference type="InterPro" id="IPR000873">
    <property type="entry name" value="AMP-dep_synth/lig_dom"/>
</dbReference>
<dbReference type="AlphaFoldDB" id="A0A5P2DTF2"/>
<dbReference type="InterPro" id="IPR042099">
    <property type="entry name" value="ANL_N_sf"/>
</dbReference>
<evidence type="ECO:0000259" key="4">
    <source>
        <dbReference type="Pfam" id="PF13193"/>
    </source>
</evidence>
<dbReference type="Proteomes" id="UP000324101">
    <property type="component" value="Chromosome"/>
</dbReference>
<dbReference type="InterPro" id="IPR045851">
    <property type="entry name" value="AMP-bd_C_sf"/>
</dbReference>
<dbReference type="EMBL" id="CP029189">
    <property type="protein sequence ID" value="QES58366.1"/>
    <property type="molecule type" value="Genomic_DNA"/>
</dbReference>
<name>A0A5P2DTF2_STRVZ</name>
<feature type="compositionally biased region" description="Low complexity" evidence="1">
    <location>
        <begin position="171"/>
        <end position="183"/>
    </location>
</feature>
<evidence type="ECO:0000313" key="6">
    <source>
        <dbReference type="Proteomes" id="UP000324101"/>
    </source>
</evidence>